<evidence type="ECO:0000256" key="2">
    <source>
        <dbReference type="ARBA" id="ARBA00011984"/>
    </source>
</evidence>
<dbReference type="SMART" id="SM00173">
    <property type="entry name" value="RAS"/>
    <property type="match status" value="1"/>
</dbReference>
<proteinExistence type="inferred from homology"/>
<organism evidence="5 6">
    <name type="scientific">Cloeon dipterum</name>
    <dbReference type="NCBI Taxonomy" id="197152"/>
    <lineage>
        <taxon>Eukaryota</taxon>
        <taxon>Metazoa</taxon>
        <taxon>Ecdysozoa</taxon>
        <taxon>Arthropoda</taxon>
        <taxon>Hexapoda</taxon>
        <taxon>Insecta</taxon>
        <taxon>Pterygota</taxon>
        <taxon>Palaeoptera</taxon>
        <taxon>Ephemeroptera</taxon>
        <taxon>Pisciforma</taxon>
        <taxon>Baetidae</taxon>
        <taxon>Cloeon</taxon>
    </lineage>
</organism>
<dbReference type="Gene3D" id="3.40.50.300">
    <property type="entry name" value="P-loop containing nucleotide triphosphate hydrolases"/>
    <property type="match status" value="1"/>
</dbReference>
<dbReference type="GO" id="GO:0003925">
    <property type="term" value="F:G protein activity"/>
    <property type="evidence" value="ECO:0007669"/>
    <property type="project" value="UniProtKB-EC"/>
</dbReference>
<comment type="caution">
    <text evidence="5">The sequence shown here is derived from an EMBL/GenBank/DDBJ whole genome shotgun (WGS) entry which is preliminary data.</text>
</comment>
<dbReference type="PROSITE" id="PS51421">
    <property type="entry name" value="RAS"/>
    <property type="match status" value="1"/>
</dbReference>
<dbReference type="PRINTS" id="PR00449">
    <property type="entry name" value="RASTRNSFRMNG"/>
</dbReference>
<dbReference type="SUPFAM" id="SSF52540">
    <property type="entry name" value="P-loop containing nucleoside triphosphate hydrolases"/>
    <property type="match status" value="1"/>
</dbReference>
<dbReference type="SMART" id="SM00175">
    <property type="entry name" value="RAB"/>
    <property type="match status" value="1"/>
</dbReference>
<dbReference type="GO" id="GO:0005525">
    <property type="term" value="F:GTP binding"/>
    <property type="evidence" value="ECO:0007669"/>
    <property type="project" value="InterPro"/>
</dbReference>
<protein>
    <recommendedName>
        <fullName evidence="2">small monomeric GTPase</fullName>
        <ecNumber evidence="2">3.6.5.2</ecNumber>
    </recommendedName>
</protein>
<comment type="similarity">
    <text evidence="1">Belongs to the small GTPase superfamily. Ras family.</text>
</comment>
<evidence type="ECO:0000313" key="6">
    <source>
        <dbReference type="Proteomes" id="UP000494165"/>
    </source>
</evidence>
<gene>
    <name evidence="5" type="ORF">CLODIP_2_CD11181</name>
</gene>
<dbReference type="InterPro" id="IPR051065">
    <property type="entry name" value="Ras-related_GTPase"/>
</dbReference>
<keyword evidence="6" id="KW-1185">Reference proteome</keyword>
<dbReference type="InterPro" id="IPR027417">
    <property type="entry name" value="P-loop_NTPase"/>
</dbReference>
<evidence type="ECO:0000256" key="4">
    <source>
        <dbReference type="ARBA" id="ARBA00048098"/>
    </source>
</evidence>
<dbReference type="EMBL" id="CADEPI010000339">
    <property type="protein sequence ID" value="CAB3384166.1"/>
    <property type="molecule type" value="Genomic_DNA"/>
</dbReference>
<dbReference type="EC" id="3.6.5.2" evidence="2"/>
<comment type="catalytic activity">
    <reaction evidence="4">
        <text>GTP + H2O = GDP + phosphate + H(+)</text>
        <dbReference type="Rhea" id="RHEA:19669"/>
        <dbReference type="ChEBI" id="CHEBI:15377"/>
        <dbReference type="ChEBI" id="CHEBI:15378"/>
        <dbReference type="ChEBI" id="CHEBI:37565"/>
        <dbReference type="ChEBI" id="CHEBI:43474"/>
        <dbReference type="ChEBI" id="CHEBI:58189"/>
        <dbReference type="EC" id="3.6.5.2"/>
    </reaction>
</comment>
<dbReference type="Proteomes" id="UP000494165">
    <property type="component" value="Unassembled WGS sequence"/>
</dbReference>
<evidence type="ECO:0000256" key="3">
    <source>
        <dbReference type="ARBA" id="ARBA00022801"/>
    </source>
</evidence>
<sequence>MNIRRKKSGLTEVKVAVIGASGVGKTALTVRFLTKRYIGEYDHQNEARYKHEALVDGDTVVFEIVDSCPARMAASSGGGGGGQQQLCSSETAAWADGFVFVFSITDKLSFELLRLAKQQVKEARRGANCPAPCVLVGGKSDLLHFRQVSMDEGEFNLSQSVLKPNNSSQGSRVNRKFFQDEINNENKAPMVFCNDKKI</sequence>
<dbReference type="Pfam" id="PF00071">
    <property type="entry name" value="Ras"/>
    <property type="match status" value="1"/>
</dbReference>
<dbReference type="InterPro" id="IPR001806">
    <property type="entry name" value="Small_GTPase"/>
</dbReference>
<dbReference type="AlphaFoldDB" id="A0A8S1E1W4"/>
<evidence type="ECO:0000313" key="5">
    <source>
        <dbReference type="EMBL" id="CAB3384166.1"/>
    </source>
</evidence>
<dbReference type="OrthoDB" id="18798at2759"/>
<name>A0A8S1E1W4_9INSE</name>
<dbReference type="PANTHER" id="PTHR45704">
    <property type="entry name" value="RAS-LIKE FAMILY MEMBER 11"/>
    <property type="match status" value="1"/>
</dbReference>
<keyword evidence="3" id="KW-0378">Hydrolase</keyword>
<reference evidence="5 6" key="1">
    <citation type="submission" date="2020-04" db="EMBL/GenBank/DDBJ databases">
        <authorList>
            <person name="Alioto T."/>
            <person name="Alioto T."/>
            <person name="Gomez Garrido J."/>
        </authorList>
    </citation>
    <scope>NUCLEOTIDE SEQUENCE [LARGE SCALE GENOMIC DNA]</scope>
</reference>
<evidence type="ECO:0000256" key="1">
    <source>
        <dbReference type="ARBA" id="ARBA00008344"/>
    </source>
</evidence>
<dbReference type="PROSITE" id="PS51419">
    <property type="entry name" value="RAB"/>
    <property type="match status" value="1"/>
</dbReference>
<accession>A0A8S1E1W4</accession>